<evidence type="ECO:0000313" key="11">
    <source>
        <dbReference type="EMBL" id="MFC3111220.1"/>
    </source>
</evidence>
<feature type="transmembrane region" description="Helical" evidence="9">
    <location>
        <begin position="67"/>
        <end position="87"/>
    </location>
</feature>
<feature type="transmembrane region" description="Helical" evidence="9">
    <location>
        <begin position="108"/>
        <end position="133"/>
    </location>
</feature>
<feature type="transmembrane region" description="Helical" evidence="9">
    <location>
        <begin position="139"/>
        <end position="166"/>
    </location>
</feature>
<comment type="similarity">
    <text evidence="2 9">Belongs to the ABC-2 integral membrane protein family.</text>
</comment>
<dbReference type="PANTHER" id="PTHR30413:SF8">
    <property type="entry name" value="TRANSPORT PERMEASE PROTEIN"/>
    <property type="match status" value="1"/>
</dbReference>
<comment type="caution">
    <text evidence="11">The sequence shown here is derived from an EMBL/GenBank/DDBJ whole genome shotgun (WGS) entry which is preliminary data.</text>
</comment>
<name>A0ABV7FBB1_9BURK</name>
<gene>
    <name evidence="11" type="ORF">ACFOFO_25275</name>
</gene>
<evidence type="ECO:0000256" key="2">
    <source>
        <dbReference type="ARBA" id="ARBA00007783"/>
    </source>
</evidence>
<dbReference type="EMBL" id="JBHRTP010000105">
    <property type="protein sequence ID" value="MFC3111220.1"/>
    <property type="molecule type" value="Genomic_DNA"/>
</dbReference>
<protein>
    <recommendedName>
        <fullName evidence="9">Transport permease protein</fullName>
    </recommendedName>
</protein>
<dbReference type="PROSITE" id="PS51012">
    <property type="entry name" value="ABC_TM2"/>
    <property type="match status" value="1"/>
</dbReference>
<feature type="transmembrane region" description="Helical" evidence="9">
    <location>
        <begin position="178"/>
        <end position="197"/>
    </location>
</feature>
<evidence type="ECO:0000256" key="7">
    <source>
        <dbReference type="ARBA" id="ARBA00022989"/>
    </source>
</evidence>
<dbReference type="PANTHER" id="PTHR30413">
    <property type="entry name" value="INNER MEMBRANE TRANSPORT PERMEASE"/>
    <property type="match status" value="1"/>
</dbReference>
<dbReference type="InterPro" id="IPR013525">
    <property type="entry name" value="ABC2_TM"/>
</dbReference>
<evidence type="ECO:0000256" key="1">
    <source>
        <dbReference type="ARBA" id="ARBA00004429"/>
    </source>
</evidence>
<evidence type="ECO:0000259" key="10">
    <source>
        <dbReference type="PROSITE" id="PS51012"/>
    </source>
</evidence>
<reference evidence="12" key="1">
    <citation type="journal article" date="2019" name="Int. J. Syst. Evol. Microbiol.">
        <title>The Global Catalogue of Microorganisms (GCM) 10K type strain sequencing project: providing services to taxonomists for standard genome sequencing and annotation.</title>
        <authorList>
            <consortium name="The Broad Institute Genomics Platform"/>
            <consortium name="The Broad Institute Genome Sequencing Center for Infectious Disease"/>
            <person name="Wu L."/>
            <person name="Ma J."/>
        </authorList>
    </citation>
    <scope>NUCLEOTIDE SEQUENCE [LARGE SCALE GENOMIC DNA]</scope>
    <source>
        <strain evidence="12">KCTC 42986</strain>
    </source>
</reference>
<dbReference type="InterPro" id="IPR047817">
    <property type="entry name" value="ABC2_TM_bact-type"/>
</dbReference>
<dbReference type="Pfam" id="PF01061">
    <property type="entry name" value="ABC2_membrane"/>
    <property type="match status" value="1"/>
</dbReference>
<keyword evidence="4 9" id="KW-1003">Cell membrane</keyword>
<evidence type="ECO:0000256" key="9">
    <source>
        <dbReference type="RuleBase" id="RU361157"/>
    </source>
</evidence>
<keyword evidence="8 9" id="KW-0472">Membrane</keyword>
<keyword evidence="3 9" id="KW-0813">Transport</keyword>
<dbReference type="PRINTS" id="PR00164">
    <property type="entry name" value="ABC2TRNSPORT"/>
</dbReference>
<evidence type="ECO:0000313" key="12">
    <source>
        <dbReference type="Proteomes" id="UP001595530"/>
    </source>
</evidence>
<keyword evidence="5" id="KW-0997">Cell inner membrane</keyword>
<evidence type="ECO:0000256" key="5">
    <source>
        <dbReference type="ARBA" id="ARBA00022519"/>
    </source>
</evidence>
<comment type="subcellular location">
    <subcellularLocation>
        <location evidence="1 9">Cell inner membrane</location>
        <topology evidence="1 9">Multi-pass membrane protein</topology>
    </subcellularLocation>
</comment>
<keyword evidence="6 9" id="KW-0812">Transmembrane</keyword>
<feature type="domain" description="ABC transmembrane type-2" evidence="10">
    <location>
        <begin position="32"/>
        <end position="253"/>
    </location>
</feature>
<feature type="transmembrane region" description="Helical" evidence="9">
    <location>
        <begin position="35"/>
        <end position="55"/>
    </location>
</feature>
<keyword evidence="7 9" id="KW-1133">Transmembrane helix</keyword>
<keyword evidence="12" id="KW-1185">Reference proteome</keyword>
<evidence type="ECO:0000256" key="6">
    <source>
        <dbReference type="ARBA" id="ARBA00022692"/>
    </source>
</evidence>
<sequence length="260" mass="29503">MIKNRTGWEVLQAAVFALFLRELKTRFGKYHLGYLWAFLSPAFQAYAMVAVFAMMGRTEKDGISLPVFHVVAVVTWYLFSYIAFRSLNAIEANIGLFNYRLIKPIDTILTRTILESCIYGVVYCVLLGLIWLVGDRYDLSHGILIIAILSLVVVLAFGCGLILMVLGHHFHDLEKVISLLRLPMYAFSGVMFSFQNLPDQALGYFSWNPLFHAVELERAALFPTYDSQPASLMYLAEVALTILTLGLFVYKGFEKKMLRS</sequence>
<evidence type="ECO:0000256" key="3">
    <source>
        <dbReference type="ARBA" id="ARBA00022448"/>
    </source>
</evidence>
<dbReference type="InterPro" id="IPR000412">
    <property type="entry name" value="ABC_2_transport"/>
</dbReference>
<proteinExistence type="inferred from homology"/>
<evidence type="ECO:0000256" key="4">
    <source>
        <dbReference type="ARBA" id="ARBA00022475"/>
    </source>
</evidence>
<feature type="transmembrane region" description="Helical" evidence="9">
    <location>
        <begin position="231"/>
        <end position="250"/>
    </location>
</feature>
<accession>A0ABV7FBB1</accession>
<evidence type="ECO:0000256" key="8">
    <source>
        <dbReference type="ARBA" id="ARBA00023136"/>
    </source>
</evidence>
<dbReference type="RefSeq" id="WP_390333385.1">
    <property type="nucleotide sequence ID" value="NZ_JBHRTP010000105.1"/>
</dbReference>
<organism evidence="11 12">
    <name type="scientific">Undibacterium arcticum</name>
    <dbReference type="NCBI Taxonomy" id="1762892"/>
    <lineage>
        <taxon>Bacteria</taxon>
        <taxon>Pseudomonadati</taxon>
        <taxon>Pseudomonadota</taxon>
        <taxon>Betaproteobacteria</taxon>
        <taxon>Burkholderiales</taxon>
        <taxon>Oxalobacteraceae</taxon>
        <taxon>Undibacterium</taxon>
    </lineage>
</organism>
<dbReference type="Proteomes" id="UP001595530">
    <property type="component" value="Unassembled WGS sequence"/>
</dbReference>